<evidence type="ECO:0000313" key="2">
    <source>
        <dbReference type="Proteomes" id="UP000431269"/>
    </source>
</evidence>
<accession>A0A6I6MJN1</accession>
<protein>
    <submittedName>
        <fullName evidence="1">Uncharacterized protein</fullName>
    </submittedName>
</protein>
<dbReference type="RefSeq" id="WP_158765781.1">
    <property type="nucleotide sequence ID" value="NZ_CP047045.1"/>
</dbReference>
<name>A0A6I6MJN1_9CAUL</name>
<evidence type="ECO:0000313" key="1">
    <source>
        <dbReference type="EMBL" id="QGZ94879.1"/>
    </source>
</evidence>
<sequence length="162" mass="18660">MATRVLSARAEAVNAAPRYGHDRSWYDWPYCIERQPDGTWLALNRDYRALGERAGWCVYETHPARTPLPGLTRRVVRQISIEPIGAAIPDRIYLYSDATSPRRSPEHRAAYKKKLALLLDAGLPLSERRPCARAVTPEQIREAARKRPRSRRAWPMWKEVAE</sequence>
<organism evidence="1 2">
    <name type="scientific">Terricaulis silvestris</name>
    <dbReference type="NCBI Taxonomy" id="2686094"/>
    <lineage>
        <taxon>Bacteria</taxon>
        <taxon>Pseudomonadati</taxon>
        <taxon>Pseudomonadota</taxon>
        <taxon>Alphaproteobacteria</taxon>
        <taxon>Caulobacterales</taxon>
        <taxon>Caulobacteraceae</taxon>
        <taxon>Terricaulis</taxon>
    </lineage>
</organism>
<dbReference type="Proteomes" id="UP000431269">
    <property type="component" value="Chromosome"/>
</dbReference>
<dbReference type="EMBL" id="CP047045">
    <property type="protein sequence ID" value="QGZ94879.1"/>
    <property type="molecule type" value="Genomic_DNA"/>
</dbReference>
<dbReference type="AlphaFoldDB" id="A0A6I6MJN1"/>
<dbReference type="KEGG" id="tsv:DSM104635_01712"/>
<gene>
    <name evidence="1" type="ORF">DSM104635_01712</name>
</gene>
<proteinExistence type="predicted"/>
<reference evidence="2" key="1">
    <citation type="submission" date="2019-12" db="EMBL/GenBank/DDBJ databases">
        <title>Complete genome of Terracaulis silvestris 0127_4.</title>
        <authorList>
            <person name="Vieira S."/>
            <person name="Riedel T."/>
            <person name="Sproer C."/>
            <person name="Pascual J."/>
            <person name="Boedeker C."/>
            <person name="Overmann J."/>
        </authorList>
    </citation>
    <scope>NUCLEOTIDE SEQUENCE [LARGE SCALE GENOMIC DNA]</scope>
    <source>
        <strain evidence="2">0127_4</strain>
    </source>
</reference>
<keyword evidence="2" id="KW-1185">Reference proteome</keyword>